<keyword evidence="2" id="KW-0812">Transmembrane</keyword>
<keyword evidence="4" id="KW-1185">Reference proteome</keyword>
<sequence length="91" mass="10224">MMHISSTCCVWYVSSVLLLGGSVFWSWIVNKPRQCCKSSDSHRSDHFADLLNHQGPGSARRRGDHTAWPRERETGRSRRNPLAGSGTCLHS</sequence>
<dbReference type="Proteomes" id="UP000248349">
    <property type="component" value="Unassembled WGS sequence"/>
</dbReference>
<gene>
    <name evidence="3" type="ORF">BP01DRAFT_112075</name>
</gene>
<dbReference type="AlphaFoldDB" id="A0A318ZQF4"/>
<evidence type="ECO:0000256" key="1">
    <source>
        <dbReference type="SAM" id="MobiDB-lite"/>
    </source>
</evidence>
<evidence type="ECO:0000256" key="2">
    <source>
        <dbReference type="SAM" id="Phobius"/>
    </source>
</evidence>
<organism evidence="3 4">
    <name type="scientific">Aspergillus saccharolyticus JOP 1030-1</name>
    <dbReference type="NCBI Taxonomy" id="1450539"/>
    <lineage>
        <taxon>Eukaryota</taxon>
        <taxon>Fungi</taxon>
        <taxon>Dikarya</taxon>
        <taxon>Ascomycota</taxon>
        <taxon>Pezizomycotina</taxon>
        <taxon>Eurotiomycetes</taxon>
        <taxon>Eurotiomycetidae</taxon>
        <taxon>Eurotiales</taxon>
        <taxon>Aspergillaceae</taxon>
        <taxon>Aspergillus</taxon>
        <taxon>Aspergillus subgen. Circumdati</taxon>
    </lineage>
</organism>
<name>A0A318ZQF4_9EURO</name>
<evidence type="ECO:0000313" key="4">
    <source>
        <dbReference type="Proteomes" id="UP000248349"/>
    </source>
</evidence>
<proteinExistence type="predicted"/>
<feature type="transmembrane region" description="Helical" evidence="2">
    <location>
        <begin position="9"/>
        <end position="28"/>
    </location>
</feature>
<dbReference type="EMBL" id="KZ821220">
    <property type="protein sequence ID" value="PYH48774.1"/>
    <property type="molecule type" value="Genomic_DNA"/>
</dbReference>
<feature type="compositionally biased region" description="Basic and acidic residues" evidence="1">
    <location>
        <begin position="39"/>
        <end position="48"/>
    </location>
</feature>
<reference evidence="3 4" key="1">
    <citation type="submission" date="2016-12" db="EMBL/GenBank/DDBJ databases">
        <title>The genomes of Aspergillus section Nigri reveals drivers in fungal speciation.</title>
        <authorList>
            <consortium name="DOE Joint Genome Institute"/>
            <person name="Vesth T.C."/>
            <person name="Nybo J."/>
            <person name="Theobald S."/>
            <person name="Brandl J."/>
            <person name="Frisvad J.C."/>
            <person name="Nielsen K.F."/>
            <person name="Lyhne E.K."/>
            <person name="Kogle M.E."/>
            <person name="Kuo A."/>
            <person name="Riley R."/>
            <person name="Clum A."/>
            <person name="Nolan M."/>
            <person name="Lipzen A."/>
            <person name="Salamov A."/>
            <person name="Henrissat B."/>
            <person name="Wiebenga A."/>
            <person name="De Vries R.P."/>
            <person name="Grigoriev I.V."/>
            <person name="Mortensen U.H."/>
            <person name="Andersen M.R."/>
            <person name="Baker S.E."/>
        </authorList>
    </citation>
    <scope>NUCLEOTIDE SEQUENCE [LARGE SCALE GENOMIC DNA]</scope>
    <source>
        <strain evidence="3 4">JOP 1030-1</strain>
    </source>
</reference>
<accession>A0A318ZQF4</accession>
<keyword evidence="2" id="KW-1133">Transmembrane helix</keyword>
<keyword evidence="2" id="KW-0472">Membrane</keyword>
<dbReference type="GeneID" id="37071554"/>
<evidence type="ECO:0000313" key="3">
    <source>
        <dbReference type="EMBL" id="PYH48774.1"/>
    </source>
</evidence>
<protein>
    <submittedName>
        <fullName evidence="3">Uncharacterized protein</fullName>
    </submittedName>
</protein>
<feature type="region of interest" description="Disordered" evidence="1">
    <location>
        <begin position="38"/>
        <end position="91"/>
    </location>
</feature>
<feature type="compositionally biased region" description="Basic and acidic residues" evidence="1">
    <location>
        <begin position="64"/>
        <end position="76"/>
    </location>
</feature>
<dbReference type="RefSeq" id="XP_025434756.1">
    <property type="nucleotide sequence ID" value="XM_025570326.1"/>
</dbReference>